<accession>A0A699RCK5</accession>
<gene>
    <name evidence="1" type="ORF">Tci_856190</name>
</gene>
<reference evidence="1" key="1">
    <citation type="journal article" date="2019" name="Sci. Rep.">
        <title>Draft genome of Tanacetum cinerariifolium, the natural source of mosquito coil.</title>
        <authorList>
            <person name="Yamashiro T."/>
            <person name="Shiraishi A."/>
            <person name="Satake H."/>
            <person name="Nakayama K."/>
        </authorList>
    </citation>
    <scope>NUCLEOTIDE SEQUENCE</scope>
</reference>
<dbReference type="AlphaFoldDB" id="A0A699RCK5"/>
<feature type="non-terminal residue" evidence="1">
    <location>
        <position position="1"/>
    </location>
</feature>
<name>A0A699RCK5_TANCI</name>
<sequence>VPQEYDLSSATPCYLFILFKLCPYIRSLSVMLSRISFHVSYGSPLIHTLCMFLIRRVEVFFRLSSLFQTFKTLCFLNYALMRRHDYDLTSSLRRGALQKEGGDDGPRMGF</sequence>
<organism evidence="1">
    <name type="scientific">Tanacetum cinerariifolium</name>
    <name type="common">Dalmatian daisy</name>
    <name type="synonym">Chrysanthemum cinerariifolium</name>
    <dbReference type="NCBI Taxonomy" id="118510"/>
    <lineage>
        <taxon>Eukaryota</taxon>
        <taxon>Viridiplantae</taxon>
        <taxon>Streptophyta</taxon>
        <taxon>Embryophyta</taxon>
        <taxon>Tracheophyta</taxon>
        <taxon>Spermatophyta</taxon>
        <taxon>Magnoliopsida</taxon>
        <taxon>eudicotyledons</taxon>
        <taxon>Gunneridae</taxon>
        <taxon>Pentapetalae</taxon>
        <taxon>asterids</taxon>
        <taxon>campanulids</taxon>
        <taxon>Asterales</taxon>
        <taxon>Asteraceae</taxon>
        <taxon>Asteroideae</taxon>
        <taxon>Anthemideae</taxon>
        <taxon>Anthemidinae</taxon>
        <taxon>Tanacetum</taxon>
    </lineage>
</organism>
<comment type="caution">
    <text evidence="1">The sequence shown here is derived from an EMBL/GenBank/DDBJ whole genome shotgun (WGS) entry which is preliminary data.</text>
</comment>
<proteinExistence type="predicted"/>
<protein>
    <submittedName>
        <fullName evidence="1">Uncharacterized protein</fullName>
    </submittedName>
</protein>
<evidence type="ECO:0000313" key="1">
    <source>
        <dbReference type="EMBL" id="GFC84220.1"/>
    </source>
</evidence>
<dbReference type="EMBL" id="BKCJ011093554">
    <property type="protein sequence ID" value="GFC84220.1"/>
    <property type="molecule type" value="Genomic_DNA"/>
</dbReference>